<protein>
    <submittedName>
        <fullName evidence="1">Uncharacterized protein</fullName>
    </submittedName>
</protein>
<sequence>MRFKRDLDASGVHPRLWQFLTWLDQVHLEWTEEPLWITSLRRSYRPTVSTRHATRVKS</sequence>
<accession>A0A0F8XS15</accession>
<comment type="caution">
    <text evidence="1">The sequence shown here is derived from an EMBL/GenBank/DDBJ whole genome shotgun (WGS) entry which is preliminary data.</text>
</comment>
<name>A0A0F8XS15_9ZZZZ</name>
<dbReference type="AlphaFoldDB" id="A0A0F8XS15"/>
<proteinExistence type="predicted"/>
<evidence type="ECO:0000313" key="1">
    <source>
        <dbReference type="EMBL" id="KKK63985.1"/>
    </source>
</evidence>
<feature type="non-terminal residue" evidence="1">
    <location>
        <position position="58"/>
    </location>
</feature>
<dbReference type="EMBL" id="LAZR01061239">
    <property type="protein sequence ID" value="KKK63985.1"/>
    <property type="molecule type" value="Genomic_DNA"/>
</dbReference>
<reference evidence="1" key="1">
    <citation type="journal article" date="2015" name="Nature">
        <title>Complex archaea that bridge the gap between prokaryotes and eukaryotes.</title>
        <authorList>
            <person name="Spang A."/>
            <person name="Saw J.H."/>
            <person name="Jorgensen S.L."/>
            <person name="Zaremba-Niedzwiedzka K."/>
            <person name="Martijn J."/>
            <person name="Lind A.E."/>
            <person name="van Eijk R."/>
            <person name="Schleper C."/>
            <person name="Guy L."/>
            <person name="Ettema T.J."/>
        </authorList>
    </citation>
    <scope>NUCLEOTIDE SEQUENCE</scope>
</reference>
<gene>
    <name evidence="1" type="ORF">LCGC14_2988770</name>
</gene>
<organism evidence="1">
    <name type="scientific">marine sediment metagenome</name>
    <dbReference type="NCBI Taxonomy" id="412755"/>
    <lineage>
        <taxon>unclassified sequences</taxon>
        <taxon>metagenomes</taxon>
        <taxon>ecological metagenomes</taxon>
    </lineage>
</organism>